<name>A0ACD5XEL2_AVESA</name>
<evidence type="ECO:0000313" key="1">
    <source>
        <dbReference type="EnsemblPlants" id="AVESA.00010b.r2.5AG0802300.1.CDS"/>
    </source>
</evidence>
<keyword evidence="2" id="KW-1185">Reference proteome</keyword>
<sequence>MSQSKKASMADPDRISALPDAVLSHVLTFLQSQEAVRSCVLARRWLHLWKSVPVLRVTGGHVKESRGFMEHLLILRDRTPLDTCILKFHRAAYDDMRHVMLWIRYALLCQVRVLNVAFSRAVIWPLSRAHLVSQNLTELKLDYVCVQDNFLDFSNCVALVKLKMTECYIHSDRISSTSLRSLSIVDCSLSDNPRFRISAPRLVSLEISASIGVIPLLEDMPELVTASVTFGHEGGDSFVRPEMREWICSGAYCECCDANSYCGDACCECCYGPDDAIDAGCVLLNGLSAATNLKLVAESDVFILERDLKQCPTFSNLKTLFLNAWCVVSDQRALICILQHSPVLENLSLQLCEPPEGSYAMKTTYNLSKQPLASEIFKKVEVTCQDVDQRVHNIVKSLSSYGIPLGKICIRQTNKSSECFDFVCRGFSSKQGGQDVGC</sequence>
<reference evidence="1" key="2">
    <citation type="submission" date="2025-09" db="UniProtKB">
        <authorList>
            <consortium name="EnsemblPlants"/>
        </authorList>
    </citation>
    <scope>IDENTIFICATION</scope>
</reference>
<dbReference type="EnsemblPlants" id="AVESA.00010b.r2.5AG0802300.1">
    <property type="protein sequence ID" value="AVESA.00010b.r2.5AG0802300.1.CDS"/>
    <property type="gene ID" value="AVESA.00010b.r2.5AG0802300"/>
</dbReference>
<proteinExistence type="predicted"/>
<reference evidence="1" key="1">
    <citation type="submission" date="2021-05" db="EMBL/GenBank/DDBJ databases">
        <authorList>
            <person name="Scholz U."/>
            <person name="Mascher M."/>
            <person name="Fiebig A."/>
        </authorList>
    </citation>
    <scope>NUCLEOTIDE SEQUENCE [LARGE SCALE GENOMIC DNA]</scope>
</reference>
<evidence type="ECO:0000313" key="2">
    <source>
        <dbReference type="Proteomes" id="UP001732700"/>
    </source>
</evidence>
<organism evidence="1 2">
    <name type="scientific">Avena sativa</name>
    <name type="common">Oat</name>
    <dbReference type="NCBI Taxonomy" id="4498"/>
    <lineage>
        <taxon>Eukaryota</taxon>
        <taxon>Viridiplantae</taxon>
        <taxon>Streptophyta</taxon>
        <taxon>Embryophyta</taxon>
        <taxon>Tracheophyta</taxon>
        <taxon>Spermatophyta</taxon>
        <taxon>Magnoliopsida</taxon>
        <taxon>Liliopsida</taxon>
        <taxon>Poales</taxon>
        <taxon>Poaceae</taxon>
        <taxon>BOP clade</taxon>
        <taxon>Pooideae</taxon>
        <taxon>Poodae</taxon>
        <taxon>Poeae</taxon>
        <taxon>Poeae Chloroplast Group 1 (Aveneae type)</taxon>
        <taxon>Aveninae</taxon>
        <taxon>Avena</taxon>
    </lineage>
</organism>
<dbReference type="Proteomes" id="UP001732700">
    <property type="component" value="Chromosome 5A"/>
</dbReference>
<protein>
    <submittedName>
        <fullName evidence="1">Uncharacterized protein</fullName>
    </submittedName>
</protein>
<accession>A0ACD5XEL2</accession>